<dbReference type="PANTHER" id="PTHR31637:SF0">
    <property type="entry name" value="2,3-BISPHOSPHOGLYCERATE-INDEPENDENT PHOSPHOGLYCERATE MUTASE"/>
    <property type="match status" value="1"/>
</dbReference>
<dbReference type="Gene3D" id="3.40.1450.10">
    <property type="entry name" value="BPG-independent phosphoglycerate mutase, domain B"/>
    <property type="match status" value="1"/>
</dbReference>
<dbReference type="EMBL" id="FNAF01000004">
    <property type="protein sequence ID" value="SDD54700.1"/>
    <property type="molecule type" value="Genomic_DNA"/>
</dbReference>
<feature type="binding site" evidence="9 13">
    <location>
        <position position="61"/>
    </location>
    <ligand>
        <name>Mn(2+)</name>
        <dbReference type="ChEBI" id="CHEBI:29035"/>
        <label>2</label>
    </ligand>
</feature>
<dbReference type="STRING" id="2741.SAMN04489866_10482"/>
<dbReference type="SUPFAM" id="SSF53649">
    <property type="entry name" value="Alkaline phosphatase-like"/>
    <property type="match status" value="1"/>
</dbReference>
<dbReference type="GO" id="GO:0006007">
    <property type="term" value="P:glucose catabolic process"/>
    <property type="evidence" value="ECO:0007669"/>
    <property type="project" value="InterPro"/>
</dbReference>
<comment type="pathway">
    <text evidence="3 9">Carbohydrate degradation; glycolysis; pyruvate from D-glyceraldehyde 3-phosphate: step 3/5.</text>
</comment>
<keyword evidence="17" id="KW-1185">Reference proteome</keyword>
<dbReference type="FunFam" id="3.40.1450.10:FF:000002">
    <property type="entry name" value="2,3-bisphosphoglycerate-independent phosphoglycerate mutase"/>
    <property type="match status" value="1"/>
</dbReference>
<feature type="binding site" evidence="9 13">
    <location>
        <position position="401"/>
    </location>
    <ligand>
        <name>Mn(2+)</name>
        <dbReference type="ChEBI" id="CHEBI:29035"/>
        <label>1</label>
    </ligand>
</feature>
<sequence length="509" mass="54720">MAKPVLLCILDGWGLAPKGPGNAAALARTPHLDDLFASSPHTTLQASGEAVGLPAGQMGNSEVGHLNLGAGRVVYQDLVRISRDIENGSFFTRPALTSLAEALQRSGGTLHLMGLVSDGGVHSHNDHLYALLDWAKQKGLTKVKVHAVTDGRDVPPDSGLGYIRELEKALKRRGLGQIATVSGRYYAMDRDNRWDRVERAWQAVVEGTGAQAADAETCIRDSYADGVTDEFILPTVIGDSAPVQDGDGMIFFNFRADRAREICQAFIKPAFDGFARPRFPTIALRTMTEYAADLLPAEAVIYPPVDIKNTLGAWLAHLGKRQLRTAETEKYAHVTFFFNGGVEEPNPNEQRRLVPSPKVATYDLAPEMSAAEVAQGVVEALDSGDYDFILVNFANPDMVGHTGILDAAVQAMEAVDTAIGRIVEALEKADGVMLICADHGNCETMQDPEGKPVTSHTTNPVPLLLVPGQGRRLHSGALCDIAPTLLDLMNCPQPAEMTGCSLLEGDQHA</sequence>
<dbReference type="NCBIfam" id="TIGR01307">
    <property type="entry name" value="pgm_bpd_ind"/>
    <property type="match status" value="1"/>
</dbReference>
<feature type="active site" description="Phosphoserine intermediate" evidence="9 11">
    <location>
        <position position="61"/>
    </location>
</feature>
<dbReference type="RefSeq" id="WP_091791681.1">
    <property type="nucleotide sequence ID" value="NZ_FNAF01000004.1"/>
</dbReference>
<dbReference type="Pfam" id="PF01676">
    <property type="entry name" value="Metalloenzyme"/>
    <property type="match status" value="1"/>
</dbReference>
<evidence type="ECO:0000256" key="9">
    <source>
        <dbReference type="HAMAP-Rule" id="MF_01038"/>
    </source>
</evidence>
<feature type="binding site" evidence="9 13">
    <location>
        <position position="456"/>
    </location>
    <ligand>
        <name>Mn(2+)</name>
        <dbReference type="ChEBI" id="CHEBI:29035"/>
        <label>1</label>
    </ligand>
</feature>
<feature type="binding site" evidence="9 12">
    <location>
        <position position="184"/>
    </location>
    <ligand>
        <name>substrate</name>
    </ligand>
</feature>
<reference evidence="16 17" key="1">
    <citation type="submission" date="2016-10" db="EMBL/GenBank/DDBJ databases">
        <authorList>
            <person name="de Groot N.N."/>
        </authorList>
    </citation>
    <scope>NUCLEOTIDE SEQUENCE [LARGE SCALE GENOMIC DNA]</scope>
    <source>
        <strain evidence="16 17">DSM 20475</strain>
    </source>
</reference>
<feature type="binding site" evidence="9 12">
    <location>
        <position position="330"/>
    </location>
    <ligand>
        <name>substrate</name>
    </ligand>
</feature>
<keyword evidence="6 9" id="KW-0324">Glycolysis</keyword>
<keyword evidence="8 9" id="KW-0413">Isomerase</keyword>
<feature type="binding site" evidence="9 12">
    <location>
        <begin position="152"/>
        <end position="153"/>
    </location>
    <ligand>
        <name>substrate</name>
    </ligand>
</feature>
<evidence type="ECO:0000313" key="17">
    <source>
        <dbReference type="Proteomes" id="UP000198995"/>
    </source>
</evidence>
<evidence type="ECO:0000256" key="13">
    <source>
        <dbReference type="PIRSR" id="PIRSR001492-3"/>
    </source>
</evidence>
<dbReference type="UniPathway" id="UPA00109">
    <property type="reaction ID" value="UER00186"/>
</dbReference>
<dbReference type="Pfam" id="PF06415">
    <property type="entry name" value="iPGM_N"/>
    <property type="match status" value="1"/>
</dbReference>
<dbReference type="EC" id="5.4.2.12" evidence="9 10"/>
<comment type="function">
    <text evidence="2 9">Catalyzes the interconversion of 2-phosphoglycerate and 3-phosphoglycerate.</text>
</comment>
<feature type="binding site" evidence="9 13">
    <location>
        <position position="397"/>
    </location>
    <ligand>
        <name>Mn(2+)</name>
        <dbReference type="ChEBI" id="CHEBI:29035"/>
        <label>1</label>
    </ligand>
</feature>
<feature type="domain" description="BPG-independent PGAM N-terminal" evidence="15">
    <location>
        <begin position="81"/>
        <end position="291"/>
    </location>
</feature>
<feature type="binding site" evidence="9 13">
    <location>
        <position position="11"/>
    </location>
    <ligand>
        <name>Mn(2+)</name>
        <dbReference type="ChEBI" id="CHEBI:29035"/>
        <label>2</label>
    </ligand>
</feature>
<dbReference type="PIRSF" id="PIRSF001492">
    <property type="entry name" value="IPGAM"/>
    <property type="match status" value="1"/>
</dbReference>
<dbReference type="Gene3D" id="3.40.720.10">
    <property type="entry name" value="Alkaline Phosphatase, subunit A"/>
    <property type="match status" value="1"/>
</dbReference>
<evidence type="ECO:0000256" key="4">
    <source>
        <dbReference type="ARBA" id="ARBA00008819"/>
    </source>
</evidence>
<evidence type="ECO:0000256" key="7">
    <source>
        <dbReference type="ARBA" id="ARBA00023211"/>
    </source>
</evidence>
<dbReference type="CDD" id="cd16010">
    <property type="entry name" value="iPGM"/>
    <property type="match status" value="1"/>
</dbReference>
<accession>A0A1G6VM37</accession>
<protein>
    <recommendedName>
        <fullName evidence="9 10">2,3-bisphosphoglycerate-independent phosphoglycerate mutase</fullName>
        <shortName evidence="9">BPG-independent PGAM</shortName>
        <shortName evidence="9">Phosphoglyceromutase</shortName>
        <shortName evidence="9">iPGM</shortName>
        <ecNumber evidence="9 10">5.4.2.12</ecNumber>
    </recommendedName>
</protein>
<evidence type="ECO:0000256" key="6">
    <source>
        <dbReference type="ARBA" id="ARBA00023152"/>
    </source>
</evidence>
<evidence type="ECO:0000259" key="14">
    <source>
        <dbReference type="Pfam" id="PF01676"/>
    </source>
</evidence>
<dbReference type="PANTHER" id="PTHR31637">
    <property type="entry name" value="2,3-BISPHOSPHOGLYCERATE-INDEPENDENT PHOSPHOGLYCERATE MUTASE"/>
    <property type="match status" value="1"/>
</dbReference>
<dbReference type="OrthoDB" id="9800863at2"/>
<dbReference type="InterPro" id="IPR017850">
    <property type="entry name" value="Alkaline_phosphatase_core_sf"/>
</dbReference>
<dbReference type="InterPro" id="IPR005995">
    <property type="entry name" value="Pgm_bpd_ind"/>
</dbReference>
<comment type="catalytic activity">
    <reaction evidence="1 9">
        <text>(2R)-2-phosphoglycerate = (2R)-3-phosphoglycerate</text>
        <dbReference type="Rhea" id="RHEA:15901"/>
        <dbReference type="ChEBI" id="CHEBI:58272"/>
        <dbReference type="ChEBI" id="CHEBI:58289"/>
        <dbReference type="EC" id="5.4.2.12"/>
    </reaction>
</comment>
<comment type="similarity">
    <text evidence="4 9">Belongs to the BPG-independent phosphoglycerate mutase family.</text>
</comment>
<feature type="binding site" evidence="9 12">
    <location>
        <begin position="255"/>
        <end position="258"/>
    </location>
    <ligand>
        <name>substrate</name>
    </ligand>
</feature>
<evidence type="ECO:0000256" key="11">
    <source>
        <dbReference type="PIRSR" id="PIRSR001492-1"/>
    </source>
</evidence>
<feature type="binding site" evidence="9 12">
    <location>
        <position position="190"/>
    </location>
    <ligand>
        <name>substrate</name>
    </ligand>
</feature>
<feature type="domain" description="Metalloenzyme" evidence="14">
    <location>
        <begin position="3"/>
        <end position="491"/>
    </location>
</feature>
<evidence type="ECO:0000256" key="12">
    <source>
        <dbReference type="PIRSR" id="PIRSR001492-2"/>
    </source>
</evidence>
<keyword evidence="7 9" id="KW-0464">Manganese</keyword>
<keyword evidence="5 9" id="KW-0479">Metal-binding</keyword>
<gene>
    <name evidence="9" type="primary">gpmI</name>
    <name evidence="16" type="ORF">SAMN04489866_10482</name>
</gene>
<dbReference type="GO" id="GO:0004619">
    <property type="term" value="F:phosphoglycerate mutase activity"/>
    <property type="evidence" value="ECO:0007669"/>
    <property type="project" value="UniProtKB-UniRule"/>
</dbReference>
<dbReference type="Proteomes" id="UP000198995">
    <property type="component" value="Unassembled WGS sequence"/>
</dbReference>
<evidence type="ECO:0000256" key="5">
    <source>
        <dbReference type="ARBA" id="ARBA00022723"/>
    </source>
</evidence>
<feature type="binding site" evidence="9 13">
    <location>
        <position position="439"/>
    </location>
    <ligand>
        <name>Mn(2+)</name>
        <dbReference type="ChEBI" id="CHEBI:29035"/>
        <label>2</label>
    </ligand>
</feature>
<feature type="binding site" evidence="9 13">
    <location>
        <position position="438"/>
    </location>
    <ligand>
        <name>Mn(2+)</name>
        <dbReference type="ChEBI" id="CHEBI:29035"/>
        <label>2</label>
    </ligand>
</feature>
<dbReference type="GO" id="GO:0006096">
    <property type="term" value="P:glycolytic process"/>
    <property type="evidence" value="ECO:0007669"/>
    <property type="project" value="UniProtKB-UniRule"/>
</dbReference>
<evidence type="ECO:0000256" key="3">
    <source>
        <dbReference type="ARBA" id="ARBA00004798"/>
    </source>
</evidence>
<dbReference type="GO" id="GO:0030145">
    <property type="term" value="F:manganese ion binding"/>
    <property type="evidence" value="ECO:0007669"/>
    <property type="project" value="UniProtKB-UniRule"/>
</dbReference>
<dbReference type="InterPro" id="IPR036646">
    <property type="entry name" value="PGAM_B_sf"/>
</dbReference>
<evidence type="ECO:0000256" key="1">
    <source>
        <dbReference type="ARBA" id="ARBA00000370"/>
    </source>
</evidence>
<evidence type="ECO:0000256" key="8">
    <source>
        <dbReference type="ARBA" id="ARBA00023235"/>
    </source>
</evidence>
<dbReference type="HAMAP" id="MF_01038">
    <property type="entry name" value="GpmI"/>
    <property type="match status" value="1"/>
</dbReference>
<comment type="subunit">
    <text evidence="9">Monomer.</text>
</comment>
<dbReference type="InterPro" id="IPR011258">
    <property type="entry name" value="BPG-indep_PGM_N"/>
</dbReference>
<proteinExistence type="inferred from homology"/>
<evidence type="ECO:0000313" key="16">
    <source>
        <dbReference type="EMBL" id="SDD54700.1"/>
    </source>
</evidence>
<dbReference type="GO" id="GO:0005737">
    <property type="term" value="C:cytoplasm"/>
    <property type="evidence" value="ECO:0007669"/>
    <property type="project" value="InterPro"/>
</dbReference>
<dbReference type="AlphaFoldDB" id="A0A1G6VM37"/>
<name>A0A1G6VM37_PEPNI</name>
<evidence type="ECO:0000259" key="15">
    <source>
        <dbReference type="Pfam" id="PF06415"/>
    </source>
</evidence>
<feature type="binding site" evidence="9 12">
    <location>
        <position position="122"/>
    </location>
    <ligand>
        <name>substrate</name>
    </ligand>
</feature>
<evidence type="ECO:0000256" key="2">
    <source>
        <dbReference type="ARBA" id="ARBA00002315"/>
    </source>
</evidence>
<comment type="cofactor">
    <cofactor evidence="9">
        <name>Mn(2+)</name>
        <dbReference type="ChEBI" id="CHEBI:29035"/>
    </cofactor>
    <text evidence="9">Binds 2 manganese ions per subunit.</text>
</comment>
<dbReference type="InterPro" id="IPR006124">
    <property type="entry name" value="Metalloenzyme"/>
</dbReference>
<dbReference type="SUPFAM" id="SSF64158">
    <property type="entry name" value="2,3-Bisphosphoglycerate-independent phosphoglycerate mutase, substrate-binding domain"/>
    <property type="match status" value="1"/>
</dbReference>
<organism evidence="16 17">
    <name type="scientific">Peptococcus niger</name>
    <dbReference type="NCBI Taxonomy" id="2741"/>
    <lineage>
        <taxon>Bacteria</taxon>
        <taxon>Bacillati</taxon>
        <taxon>Bacillota</taxon>
        <taxon>Clostridia</taxon>
        <taxon>Eubacteriales</taxon>
        <taxon>Peptococcaceae</taxon>
        <taxon>Peptococcus</taxon>
    </lineage>
</organism>
<evidence type="ECO:0000256" key="10">
    <source>
        <dbReference type="NCBIfam" id="TIGR01307"/>
    </source>
</evidence>